<keyword evidence="3" id="KW-1185">Reference proteome</keyword>
<feature type="transmembrane region" description="Helical" evidence="1">
    <location>
        <begin position="239"/>
        <end position="263"/>
    </location>
</feature>
<comment type="caution">
    <text evidence="2">The sequence shown here is derived from an EMBL/GenBank/DDBJ whole genome shotgun (WGS) entry which is preliminary data.</text>
</comment>
<accession>A0A4R3TM00</accession>
<keyword evidence="1" id="KW-0472">Membrane</keyword>
<gene>
    <name evidence="2" type="ORF">EDD61_10368</name>
</gene>
<dbReference type="RefSeq" id="WP_132223836.1">
    <property type="nucleotide sequence ID" value="NZ_JANKBG010000003.1"/>
</dbReference>
<proteinExistence type="predicted"/>
<name>A0A4R3TM00_9FIRM</name>
<keyword evidence="1" id="KW-0812">Transmembrane</keyword>
<evidence type="ECO:0000313" key="3">
    <source>
        <dbReference type="Proteomes" id="UP000295773"/>
    </source>
</evidence>
<dbReference type="Proteomes" id="UP000295773">
    <property type="component" value="Unassembled WGS sequence"/>
</dbReference>
<reference evidence="2 3" key="1">
    <citation type="submission" date="2019-03" db="EMBL/GenBank/DDBJ databases">
        <title>Genomic Encyclopedia of Type Strains, Phase IV (KMG-IV): sequencing the most valuable type-strain genomes for metagenomic binning, comparative biology and taxonomic classification.</title>
        <authorList>
            <person name="Goeker M."/>
        </authorList>
    </citation>
    <scope>NUCLEOTIDE SEQUENCE [LARGE SCALE GENOMIC DNA]</scope>
    <source>
        <strain evidence="2 3">DSM 29481</strain>
    </source>
</reference>
<feature type="transmembrane region" description="Helical" evidence="1">
    <location>
        <begin position="275"/>
        <end position="296"/>
    </location>
</feature>
<organism evidence="2 3">
    <name type="scientific">Longicatena caecimuris</name>
    <dbReference type="NCBI Taxonomy" id="1796635"/>
    <lineage>
        <taxon>Bacteria</taxon>
        <taxon>Bacillati</taxon>
        <taxon>Bacillota</taxon>
        <taxon>Erysipelotrichia</taxon>
        <taxon>Erysipelotrichales</taxon>
        <taxon>Erysipelotrichaceae</taxon>
        <taxon>Longicatena</taxon>
    </lineage>
</organism>
<evidence type="ECO:0008006" key="4">
    <source>
        <dbReference type="Google" id="ProtNLM"/>
    </source>
</evidence>
<feature type="transmembrane region" description="Helical" evidence="1">
    <location>
        <begin position="112"/>
        <end position="132"/>
    </location>
</feature>
<dbReference type="EMBL" id="SMBP01000003">
    <property type="protein sequence ID" value="TCU62655.1"/>
    <property type="molecule type" value="Genomic_DNA"/>
</dbReference>
<dbReference type="AlphaFoldDB" id="A0A4R3TM00"/>
<evidence type="ECO:0000256" key="1">
    <source>
        <dbReference type="SAM" id="Phobius"/>
    </source>
</evidence>
<evidence type="ECO:0000313" key="2">
    <source>
        <dbReference type="EMBL" id="TCU62655.1"/>
    </source>
</evidence>
<protein>
    <recommendedName>
        <fullName evidence="4">Sporulation integral membrane protein YlbJ</fullName>
    </recommendedName>
</protein>
<sequence>MKKFLLPFLLFSFLITLCFGSLTLQYAQQGLTIWFEKLVPSMFVTMVLVKFLYHTHAFALVPLPFLPTLLNMNKAGVQLVLCTMLLGFPTGSLLIDEAYHEHTLSLPQAQRLLYTCCFATPGFVIMTCGVVFYHSVKIGILLYAAQLFAGLFLLFFTRKQSVQAAFSPSAAQPMMKQLSIAVKESGLSLYMIGGYLMLFLSISGVLLSFLPEAVALPLRISAEFSSGAVLLQSLPYAPILIQLLLCVLLSFGGFCVHMQIFSMVEHVPLSYGKFLLFRLLQALFSCLSFYMLQMLFL</sequence>
<keyword evidence="1" id="KW-1133">Transmembrane helix</keyword>
<feature type="transmembrane region" description="Helical" evidence="1">
    <location>
        <begin position="187"/>
        <end position="210"/>
    </location>
</feature>
<feature type="transmembrane region" description="Helical" evidence="1">
    <location>
        <begin position="138"/>
        <end position="156"/>
    </location>
</feature>